<feature type="domain" description="Putative regulatory protein FmdB zinc ribbon" evidence="1">
    <location>
        <begin position="1"/>
        <end position="42"/>
    </location>
</feature>
<proteinExistence type="predicted"/>
<dbReference type="OrthoDB" id="25985at10239"/>
<sequence length="68" mass="7869">MPIYTYRCSTENCTNVEDKIVKYSERENPKDCKVCGSEKSMHFENFTPGDKGAAFNYKGNWLNTTGRY</sequence>
<name>H6X3R0_9CAUD</name>
<keyword evidence="3" id="KW-1185">Reference proteome</keyword>
<dbReference type="RefSeq" id="YP_007007258.1">
    <property type="nucleotide sequence ID" value="NC_019526.1"/>
</dbReference>
<reference evidence="2 3" key="1">
    <citation type="journal article" date="2012" name="J. Virol.">
        <title>Genome of Klebsiella sp.-Infecting Bacteriophage vB_KleM_RaK2.</title>
        <authorList>
            <person name="Simoliunas E."/>
            <person name="Kaliniene L."/>
            <person name="Truncaite L."/>
            <person name="Klausa V."/>
            <person name="Zajanckauskaite A."/>
            <person name="Meskys R."/>
        </authorList>
    </citation>
    <scope>NUCLEOTIDE SEQUENCE [LARGE SCALE GENOMIC DNA]</scope>
</reference>
<dbReference type="Proteomes" id="UP000007524">
    <property type="component" value="Segment"/>
</dbReference>
<dbReference type="EMBL" id="JQ513383">
    <property type="protein sequence ID" value="AFA44376.1"/>
    <property type="molecule type" value="Genomic_DNA"/>
</dbReference>
<evidence type="ECO:0000313" key="2">
    <source>
        <dbReference type="EMBL" id="AFA44376.1"/>
    </source>
</evidence>
<dbReference type="KEGG" id="vg:14012691"/>
<dbReference type="SMART" id="SM00834">
    <property type="entry name" value="CxxC_CXXC_SSSS"/>
    <property type="match status" value="1"/>
</dbReference>
<dbReference type="GeneID" id="14012691"/>
<accession>H6X3R0</accession>
<gene>
    <name evidence="2" type="ORF">RaK2_00103</name>
</gene>
<dbReference type="NCBIfam" id="TIGR02605">
    <property type="entry name" value="CxxC_CxxC_SSSS"/>
    <property type="match status" value="1"/>
</dbReference>
<dbReference type="InterPro" id="IPR013429">
    <property type="entry name" value="Regulatory_FmdB_Zinc_ribbon"/>
</dbReference>
<evidence type="ECO:0000259" key="1">
    <source>
        <dbReference type="SMART" id="SM00834"/>
    </source>
</evidence>
<protein>
    <recommendedName>
        <fullName evidence="1">Putative regulatory protein FmdB zinc ribbon domain-containing protein</fullName>
    </recommendedName>
</protein>
<organism evidence="2 3">
    <name type="scientific">Klebsiella phage vB_KleM_RaK2</name>
    <dbReference type="NCBI Taxonomy" id="1147094"/>
    <lineage>
        <taxon>Viruses</taxon>
        <taxon>Duplodnaviria</taxon>
        <taxon>Heunggongvirae</taxon>
        <taxon>Uroviricota</taxon>
        <taxon>Caudoviricetes</taxon>
        <taxon>Alcyoneusvirus</taxon>
        <taxon>Alcyoneusvirus RaK2</taxon>
    </lineage>
</organism>
<evidence type="ECO:0000313" key="3">
    <source>
        <dbReference type="Proteomes" id="UP000007524"/>
    </source>
</evidence>